<dbReference type="Pfam" id="PF12697">
    <property type="entry name" value="Abhydrolase_6"/>
    <property type="match status" value="1"/>
</dbReference>
<dbReference type="PRINTS" id="PR00111">
    <property type="entry name" value="ABHYDROLASE"/>
</dbReference>
<comment type="caution">
    <text evidence="2">The sequence shown here is derived from an EMBL/GenBank/DDBJ whole genome shotgun (WGS) entry which is preliminary data.</text>
</comment>
<dbReference type="Proteomes" id="UP000479526">
    <property type="component" value="Unassembled WGS sequence"/>
</dbReference>
<protein>
    <submittedName>
        <fullName evidence="2">Alpha/beta fold hydrolase</fullName>
    </submittedName>
</protein>
<dbReference type="PANTHER" id="PTHR46438:SF11">
    <property type="entry name" value="LIPASE-RELATED"/>
    <property type="match status" value="1"/>
</dbReference>
<evidence type="ECO:0000313" key="3">
    <source>
        <dbReference type="Proteomes" id="UP000479526"/>
    </source>
</evidence>
<dbReference type="RefSeq" id="WP_161482528.1">
    <property type="nucleotide sequence ID" value="NZ_WXEW01000008.1"/>
</dbReference>
<keyword evidence="3" id="KW-1185">Reference proteome</keyword>
<dbReference type="PANTHER" id="PTHR46438">
    <property type="entry name" value="ALPHA/BETA-HYDROLASES SUPERFAMILY PROTEIN"/>
    <property type="match status" value="1"/>
</dbReference>
<dbReference type="AlphaFoldDB" id="A0A7C9JI71"/>
<reference evidence="2 3" key="1">
    <citation type="submission" date="2020-01" db="EMBL/GenBank/DDBJ databases">
        <title>Herbidospora sp. NEAU-GS84 nov., a novel actinomycete isolated from soil.</title>
        <authorList>
            <person name="Han L."/>
        </authorList>
    </citation>
    <scope>NUCLEOTIDE SEQUENCE [LARGE SCALE GENOMIC DNA]</scope>
    <source>
        <strain evidence="2 3">NEAU-GS84</strain>
    </source>
</reference>
<dbReference type="InterPro" id="IPR000073">
    <property type="entry name" value="AB_hydrolase_1"/>
</dbReference>
<proteinExistence type="predicted"/>
<accession>A0A7C9JI71</accession>
<feature type="domain" description="AB hydrolase-1" evidence="1">
    <location>
        <begin position="14"/>
        <end position="234"/>
    </location>
</feature>
<keyword evidence="2" id="KW-0378">Hydrolase</keyword>
<sequence length="244" mass="26577">MELVYRRTGAGPPLVLMHGIGHHWQAWQPVIGLLARHHDVIAVDLPGFGASPPLPPGTISTAESLAYAVEAFWHDLGIEEPHVAGNSLGGYLALDMASRGVCRTATAISPAGFWSRTELLWLRSVLKLMRAGPATRKGLGLVVAHPERVSDEVMHAGWQALKDAPGFYETLDAFYWLPPPAPPKVPVTIAWGDRDRLTPTRQAVRAGRWAQKRVHLLRDCGHVPMTDDPELVARVLLSGARAAN</sequence>
<organism evidence="2 3">
    <name type="scientific">Herbidospora solisilvae</name>
    <dbReference type="NCBI Taxonomy" id="2696284"/>
    <lineage>
        <taxon>Bacteria</taxon>
        <taxon>Bacillati</taxon>
        <taxon>Actinomycetota</taxon>
        <taxon>Actinomycetes</taxon>
        <taxon>Streptosporangiales</taxon>
        <taxon>Streptosporangiaceae</taxon>
        <taxon>Herbidospora</taxon>
    </lineage>
</organism>
<gene>
    <name evidence="2" type="ORF">GT755_27740</name>
</gene>
<name>A0A7C9JI71_9ACTN</name>
<dbReference type="InterPro" id="IPR029058">
    <property type="entry name" value="AB_hydrolase_fold"/>
</dbReference>
<dbReference type="GO" id="GO:0016787">
    <property type="term" value="F:hydrolase activity"/>
    <property type="evidence" value="ECO:0007669"/>
    <property type="project" value="UniProtKB-KW"/>
</dbReference>
<dbReference type="SUPFAM" id="SSF53474">
    <property type="entry name" value="alpha/beta-Hydrolases"/>
    <property type="match status" value="1"/>
</dbReference>
<dbReference type="EMBL" id="WXEW01000008">
    <property type="protein sequence ID" value="NAS25463.1"/>
    <property type="molecule type" value="Genomic_DNA"/>
</dbReference>
<evidence type="ECO:0000259" key="1">
    <source>
        <dbReference type="Pfam" id="PF12697"/>
    </source>
</evidence>
<dbReference type="Gene3D" id="3.40.50.1820">
    <property type="entry name" value="alpha/beta hydrolase"/>
    <property type="match status" value="1"/>
</dbReference>
<evidence type="ECO:0000313" key="2">
    <source>
        <dbReference type="EMBL" id="NAS25463.1"/>
    </source>
</evidence>